<reference evidence="2 3" key="1">
    <citation type="submission" date="2019-11" db="EMBL/GenBank/DDBJ databases">
        <title>Identification of a novel strain.</title>
        <authorList>
            <person name="Xu Q."/>
            <person name="Wang G."/>
        </authorList>
    </citation>
    <scope>NUCLEOTIDE SEQUENCE [LARGE SCALE GENOMIC DNA]</scope>
    <source>
        <strain evidence="3">xq</strain>
    </source>
</reference>
<gene>
    <name evidence="2" type="ORF">GIW81_17400</name>
</gene>
<dbReference type="Pfam" id="PF21834">
    <property type="entry name" value="DUF6894"/>
    <property type="match status" value="1"/>
</dbReference>
<name>A0A6I3KP68_9HYPH</name>
<feature type="domain" description="DUF6894" evidence="1">
    <location>
        <begin position="3"/>
        <end position="73"/>
    </location>
</feature>
<dbReference type="AlphaFoldDB" id="A0A6I3KP68"/>
<sequence>MPRYFFHVRSQTGLEVDPTGVEFDSLDDAIADARKAGAEMLLDQAVEEVRARPQASFEIADASGEVVAKVPFSG</sequence>
<dbReference type="Proteomes" id="UP000440694">
    <property type="component" value="Unassembled WGS sequence"/>
</dbReference>
<protein>
    <recommendedName>
        <fullName evidence="1">DUF6894 domain-containing protein</fullName>
    </recommendedName>
</protein>
<keyword evidence="3" id="KW-1185">Reference proteome</keyword>
<proteinExistence type="predicted"/>
<dbReference type="EMBL" id="WMBQ01000002">
    <property type="protein sequence ID" value="MTD96118.1"/>
    <property type="molecule type" value="Genomic_DNA"/>
</dbReference>
<comment type="caution">
    <text evidence="2">The sequence shown here is derived from an EMBL/GenBank/DDBJ whole genome shotgun (WGS) entry which is preliminary data.</text>
</comment>
<organism evidence="2 3">
    <name type="scientific">Hyphomicrobium album</name>
    <dbReference type="NCBI Taxonomy" id="2665159"/>
    <lineage>
        <taxon>Bacteria</taxon>
        <taxon>Pseudomonadati</taxon>
        <taxon>Pseudomonadota</taxon>
        <taxon>Alphaproteobacteria</taxon>
        <taxon>Hyphomicrobiales</taxon>
        <taxon>Hyphomicrobiaceae</taxon>
        <taxon>Hyphomicrobium</taxon>
    </lineage>
</organism>
<accession>A0A6I3KP68</accession>
<dbReference type="InterPro" id="IPR054189">
    <property type="entry name" value="DUF6894"/>
</dbReference>
<dbReference type="RefSeq" id="WP_154740579.1">
    <property type="nucleotide sequence ID" value="NZ_WMBQ01000002.1"/>
</dbReference>
<evidence type="ECO:0000313" key="2">
    <source>
        <dbReference type="EMBL" id="MTD96118.1"/>
    </source>
</evidence>
<evidence type="ECO:0000313" key="3">
    <source>
        <dbReference type="Proteomes" id="UP000440694"/>
    </source>
</evidence>
<evidence type="ECO:0000259" key="1">
    <source>
        <dbReference type="Pfam" id="PF21834"/>
    </source>
</evidence>